<dbReference type="PANTHER" id="PTHR15396">
    <property type="entry name" value="RIBONUCLEASE P PROTEIN SUBUNIT P40"/>
    <property type="match status" value="1"/>
</dbReference>
<organism evidence="1 2">
    <name type="scientific">Trametes coccinea (strain BRFM310)</name>
    <name type="common">Pycnoporus coccineus</name>
    <dbReference type="NCBI Taxonomy" id="1353009"/>
    <lineage>
        <taxon>Eukaryota</taxon>
        <taxon>Fungi</taxon>
        <taxon>Dikarya</taxon>
        <taxon>Basidiomycota</taxon>
        <taxon>Agaricomycotina</taxon>
        <taxon>Agaricomycetes</taxon>
        <taxon>Polyporales</taxon>
        <taxon>Polyporaceae</taxon>
        <taxon>Trametes</taxon>
    </lineage>
</organism>
<proteinExistence type="predicted"/>
<reference evidence="1 2" key="1">
    <citation type="journal article" date="2015" name="Biotechnol. Biofuels">
        <title>Enhanced degradation of softwood versus hardwood by the white-rot fungus Pycnoporus coccineus.</title>
        <authorList>
            <person name="Couturier M."/>
            <person name="Navarro D."/>
            <person name="Chevret D."/>
            <person name="Henrissat B."/>
            <person name="Piumi F."/>
            <person name="Ruiz-Duenas F.J."/>
            <person name="Martinez A.T."/>
            <person name="Grigoriev I.V."/>
            <person name="Riley R."/>
            <person name="Lipzen A."/>
            <person name="Berrin J.G."/>
            <person name="Master E.R."/>
            <person name="Rosso M.N."/>
        </authorList>
    </citation>
    <scope>NUCLEOTIDE SEQUENCE [LARGE SCALE GENOMIC DNA]</scope>
    <source>
        <strain evidence="1 2">BRFM310</strain>
    </source>
</reference>
<dbReference type="InterPro" id="IPR013893">
    <property type="entry name" value="RNase_P_Rpp40"/>
</dbReference>
<dbReference type="Pfam" id="PF08584">
    <property type="entry name" value="Ribonuc_P_40"/>
    <property type="match status" value="1"/>
</dbReference>
<evidence type="ECO:0000313" key="2">
    <source>
        <dbReference type="Proteomes" id="UP000193067"/>
    </source>
</evidence>
<dbReference type="STRING" id="1353009.A0A1Y2IUL4"/>
<accession>A0A1Y2IUL4</accession>
<dbReference type="PANTHER" id="PTHR15396:SF1">
    <property type="entry name" value="RIBONUCLEASE P PROTEIN SUBUNIT P40"/>
    <property type="match status" value="1"/>
</dbReference>
<evidence type="ECO:0000313" key="1">
    <source>
        <dbReference type="EMBL" id="OSD04826.1"/>
    </source>
</evidence>
<dbReference type="GO" id="GO:0030681">
    <property type="term" value="C:multimeric ribonuclease P complex"/>
    <property type="evidence" value="ECO:0007669"/>
    <property type="project" value="TreeGrafter"/>
</dbReference>
<dbReference type="GO" id="GO:0004526">
    <property type="term" value="F:ribonuclease P activity"/>
    <property type="evidence" value="ECO:0007669"/>
    <property type="project" value="TreeGrafter"/>
</dbReference>
<sequence length="373" mass="41602">MVALENNRVLVSSAACHTTSEARERLRAIAFSHPFTQQIDIVFPSCPPLEEALSKLDAVYWTCQITLSAFLDFAQSHFDETASERRITAIGLSDTDGGDVWAIDPRGFLTLIVGKETYESLGIVGQALPWKDKRHLHVIRISLRKSPPEAERGKAWTTFGPKVADAIRRWDSTRGLWTVSYHCVTDGVFPSNTIQHSAAKEHRRWENRRIPELRLEMLRSAGGRHGADDAEDWEDTVSSLFEWVGLAALGSPRLSVNDRCDPYIAVYDAPDGSRIGDVTTLRWHGYLTSNLIENIFNTITSPDIVPPSFISVTAQSIGMSPVSYLPADINKIPPTRLPRADAVDTWSLVYVGEGTGSWWILADSVGQWDQRWG</sequence>
<protein>
    <submittedName>
        <fullName evidence="1">Uncharacterized protein</fullName>
    </submittedName>
</protein>
<dbReference type="GO" id="GO:0000171">
    <property type="term" value="F:ribonuclease MRP activity"/>
    <property type="evidence" value="ECO:0007669"/>
    <property type="project" value="TreeGrafter"/>
</dbReference>
<keyword evidence="2" id="KW-1185">Reference proteome</keyword>
<dbReference type="EMBL" id="KZ084095">
    <property type="protein sequence ID" value="OSD04826.1"/>
    <property type="molecule type" value="Genomic_DNA"/>
</dbReference>
<dbReference type="AlphaFoldDB" id="A0A1Y2IUL4"/>
<dbReference type="Proteomes" id="UP000193067">
    <property type="component" value="Unassembled WGS sequence"/>
</dbReference>
<name>A0A1Y2IUL4_TRAC3</name>
<dbReference type="GO" id="GO:0000172">
    <property type="term" value="C:ribonuclease MRP complex"/>
    <property type="evidence" value="ECO:0007669"/>
    <property type="project" value="TreeGrafter"/>
</dbReference>
<dbReference type="GO" id="GO:0001682">
    <property type="term" value="P:tRNA 5'-leader removal"/>
    <property type="evidence" value="ECO:0007669"/>
    <property type="project" value="InterPro"/>
</dbReference>
<dbReference type="GO" id="GO:0000447">
    <property type="term" value="P:endonucleolytic cleavage in ITS1 to separate SSU-rRNA from 5.8S rRNA and LSU-rRNA from tricistronic rRNA transcript (SSU-rRNA, 5.8S rRNA, LSU-rRNA)"/>
    <property type="evidence" value="ECO:0007669"/>
    <property type="project" value="TreeGrafter"/>
</dbReference>
<dbReference type="OrthoDB" id="63112at2759"/>
<gene>
    <name evidence="1" type="ORF">PYCCODRAFT_1407031</name>
</gene>